<dbReference type="Proteomes" id="UP000777265">
    <property type="component" value="Unassembled WGS sequence"/>
</dbReference>
<dbReference type="AlphaFoldDB" id="A0A351U1G1"/>
<protein>
    <submittedName>
        <fullName evidence="1">Uncharacterized protein</fullName>
    </submittedName>
</protein>
<evidence type="ECO:0000313" key="2">
    <source>
        <dbReference type="Proteomes" id="UP000777265"/>
    </source>
</evidence>
<evidence type="ECO:0000313" key="1">
    <source>
        <dbReference type="EMBL" id="NLW34340.1"/>
    </source>
</evidence>
<reference evidence="1" key="2">
    <citation type="submission" date="2020-01" db="EMBL/GenBank/DDBJ databases">
        <authorList>
            <person name="Campanaro S."/>
        </authorList>
    </citation>
    <scope>NUCLEOTIDE SEQUENCE</scope>
    <source>
        <strain evidence="1">AS06rmzACSIP_7</strain>
    </source>
</reference>
<accession>A0A351U1G1</accession>
<name>A0A351U1G1_9BACT</name>
<reference evidence="1" key="1">
    <citation type="journal article" date="2020" name="Biotechnol. Biofuels">
        <title>New insights from the biogas microbiome by comprehensive genome-resolved metagenomics of nearly 1600 species originating from multiple anaerobic digesters.</title>
        <authorList>
            <person name="Campanaro S."/>
            <person name="Treu L."/>
            <person name="Rodriguez-R L.M."/>
            <person name="Kovalovszki A."/>
            <person name="Ziels R.M."/>
            <person name="Maus I."/>
            <person name="Zhu X."/>
            <person name="Kougias P.G."/>
            <person name="Basile A."/>
            <person name="Luo G."/>
            <person name="Schluter A."/>
            <person name="Konstantinidis K.T."/>
            <person name="Angelidaki I."/>
        </authorList>
    </citation>
    <scope>NUCLEOTIDE SEQUENCE</scope>
    <source>
        <strain evidence="1">AS06rmzACSIP_7</strain>
    </source>
</reference>
<dbReference type="EMBL" id="JAAYEE010000040">
    <property type="protein sequence ID" value="NLW34340.1"/>
    <property type="molecule type" value="Genomic_DNA"/>
</dbReference>
<sequence>MTAMIENAYVCYYDVLGFTSRFISGDLSNRYEQMIEVVKGIEDRDITVFLLSDSIVVISQDFAKFRAVTQEFYTWGILHDFWLRGAITRGSVTQCETRLLSEPNRFVVPFLGEAYLKAYTLETTLNISGVVIDDAFFESEGSNPGFRKEIDYTVYEEYVPKRGYEGKKRLLLPKEHSLRQVLDTMYFEQMLKSHIEDVDKYLNTFCFYIEYLLEHANPQNVALFVEKLMGEFERQGKRTLIPGKVVIIFIAVIEGLVNRYRSPDGYRYCDAGEVEQLVSRVINGLRAEGYLVPFIDGLLEFDKRRHTTLYKEINSLRLL</sequence>
<organism evidence="1 2">
    <name type="scientific">Syntrophorhabdus aromaticivorans</name>
    <dbReference type="NCBI Taxonomy" id="328301"/>
    <lineage>
        <taxon>Bacteria</taxon>
        <taxon>Pseudomonadati</taxon>
        <taxon>Thermodesulfobacteriota</taxon>
        <taxon>Syntrophorhabdia</taxon>
        <taxon>Syntrophorhabdales</taxon>
        <taxon>Syntrophorhabdaceae</taxon>
        <taxon>Syntrophorhabdus</taxon>
    </lineage>
</organism>
<gene>
    <name evidence="1" type="ORF">GXY80_02505</name>
</gene>
<proteinExistence type="predicted"/>
<comment type="caution">
    <text evidence="1">The sequence shown here is derived from an EMBL/GenBank/DDBJ whole genome shotgun (WGS) entry which is preliminary data.</text>
</comment>
<dbReference type="STRING" id="909663.GCA_000512235_00598"/>